<protein>
    <submittedName>
        <fullName evidence="3">Uncharacterized protein LOC121398309 isoform X2</fullName>
    </submittedName>
</protein>
<evidence type="ECO:0000256" key="1">
    <source>
        <dbReference type="SAM" id="MobiDB-lite"/>
    </source>
</evidence>
<feature type="region of interest" description="Disordered" evidence="1">
    <location>
        <begin position="162"/>
        <end position="181"/>
    </location>
</feature>
<dbReference type="GeneID" id="121398309"/>
<dbReference type="AlphaFoldDB" id="A0A8J1LWB2"/>
<gene>
    <name evidence="3" type="primary">LOC121398309</name>
</gene>
<name>A0A8J1LWB2_XENLA</name>
<sequence length="509" mass="57446">MSWSKQTVVGIFSRSGEHEYLWLVNALRDVTNLCPQPFVITNSNASAFRESVYTNTFAILYHSMNRGSLNITDVTDSLYDDELQVLSSILGKDKVVVIADDLVDSSHNAKNRILHSQPTIRLKALDLFLFSREDKTNYNILLSKMAPIKEIVTAASHKSINMWDEEKDSPDKEKDLKPRKVKMSSSKQTVVGIFSRSRKDEYLWLVNALRDDTNICLQPFVITNSNASAFRESVYTNNFAILYHSMNSGRLNITDVTDSLYDDELQVLSSILGKDKVMVIADDPVDSSHNAKNRILHSQPTIKLKAQDLFLFSREDKTNNNILISKMAPIKEIITAASHKSINMWDEEKDSPDKEKDLKPRKNSTLVSLICYAANLVTLRWACSDPTFKNLSLLFACTTISPWIRRYMRVPDSSVSLSLVTYGTTVICVGNALCRPSVWNWALAFPWVAASLGLVRNTFYIPYIPAGLRLSETYMVPAGVVTILSISQPDWPHVLSSYCNSILQKHKGR</sequence>
<evidence type="ECO:0000313" key="2">
    <source>
        <dbReference type="Proteomes" id="UP000186698"/>
    </source>
</evidence>
<organism evidence="2 3">
    <name type="scientific">Xenopus laevis</name>
    <name type="common">African clawed frog</name>
    <dbReference type="NCBI Taxonomy" id="8355"/>
    <lineage>
        <taxon>Eukaryota</taxon>
        <taxon>Metazoa</taxon>
        <taxon>Chordata</taxon>
        <taxon>Craniata</taxon>
        <taxon>Vertebrata</taxon>
        <taxon>Euteleostomi</taxon>
        <taxon>Amphibia</taxon>
        <taxon>Batrachia</taxon>
        <taxon>Anura</taxon>
        <taxon>Pipoidea</taxon>
        <taxon>Pipidae</taxon>
        <taxon>Xenopodinae</taxon>
        <taxon>Xenopus</taxon>
        <taxon>Xenopus</taxon>
    </lineage>
</organism>
<proteinExistence type="predicted"/>
<reference evidence="3" key="1">
    <citation type="submission" date="2025-08" db="UniProtKB">
        <authorList>
            <consortium name="RefSeq"/>
        </authorList>
    </citation>
    <scope>IDENTIFICATION</scope>
    <source>
        <strain evidence="3">J_2021</strain>
        <tissue evidence="3">Erythrocytes</tissue>
    </source>
</reference>
<evidence type="ECO:0000313" key="3">
    <source>
        <dbReference type="RefSeq" id="XP_041433336.1"/>
    </source>
</evidence>
<accession>A0A8J1LWB2</accession>
<dbReference type="RefSeq" id="XP_041433336.1">
    <property type="nucleotide sequence ID" value="XM_041577402.1"/>
</dbReference>
<keyword evidence="2" id="KW-1185">Reference proteome</keyword>
<dbReference type="Proteomes" id="UP000186698">
    <property type="component" value="Chromosome 9_10L"/>
</dbReference>
<feature type="compositionally biased region" description="Basic and acidic residues" evidence="1">
    <location>
        <begin position="169"/>
        <end position="178"/>
    </location>
</feature>